<reference evidence="1 2" key="1">
    <citation type="submission" date="2015-02" db="EMBL/GenBank/DDBJ databases">
        <title>Nostoc linckia genome annotation.</title>
        <authorList>
            <person name="Zhou Z."/>
        </authorList>
    </citation>
    <scope>NUCLEOTIDE SEQUENCE [LARGE SCALE GENOMIC DNA]</scope>
    <source>
        <strain evidence="2">z8</strain>
    </source>
</reference>
<name>A0A9Q5ZGT7_NOSLI</name>
<organism evidence="1 2">
    <name type="scientific">Nostoc linckia z8</name>
    <dbReference type="NCBI Taxonomy" id="1628746"/>
    <lineage>
        <taxon>Bacteria</taxon>
        <taxon>Bacillati</taxon>
        <taxon>Cyanobacteriota</taxon>
        <taxon>Cyanophyceae</taxon>
        <taxon>Nostocales</taxon>
        <taxon>Nostocaceae</taxon>
        <taxon>Nostoc</taxon>
    </lineage>
</organism>
<dbReference type="Proteomes" id="UP000222310">
    <property type="component" value="Unassembled WGS sequence"/>
</dbReference>
<comment type="caution">
    <text evidence="1">The sequence shown here is derived from an EMBL/GenBank/DDBJ whole genome shotgun (WGS) entry which is preliminary data.</text>
</comment>
<dbReference type="GeneID" id="57094379"/>
<sequence>MKRRFYGFESSEVVLGHIAEIKTLQDLYQLSDDIYLSGTNLVRFYQGIPGIWEIQDLTELGFAKRHLFFTKQAWEEIGELSDGEKTLVATITIL</sequence>
<proteinExistence type="predicted"/>
<evidence type="ECO:0000313" key="1">
    <source>
        <dbReference type="EMBL" id="PHK06819.1"/>
    </source>
</evidence>
<protein>
    <submittedName>
        <fullName evidence="1">Uncharacterized protein</fullName>
    </submittedName>
</protein>
<dbReference type="EMBL" id="LAHD01000005">
    <property type="protein sequence ID" value="PHK06819.1"/>
    <property type="molecule type" value="Genomic_DNA"/>
</dbReference>
<gene>
    <name evidence="1" type="ORF">VF08_03550</name>
</gene>
<dbReference type="RefSeq" id="WP_099066605.1">
    <property type="nucleotide sequence ID" value="NZ_LAHD01000005.1"/>
</dbReference>
<accession>A0A9Q5ZGT7</accession>
<evidence type="ECO:0000313" key="2">
    <source>
        <dbReference type="Proteomes" id="UP000222310"/>
    </source>
</evidence>
<dbReference type="AlphaFoldDB" id="A0A9Q5ZGT7"/>